<dbReference type="Proteomes" id="UP000307440">
    <property type="component" value="Unassembled WGS sequence"/>
</dbReference>
<evidence type="ECO:0000313" key="3">
    <source>
        <dbReference type="Proteomes" id="UP000307440"/>
    </source>
</evidence>
<feature type="compositionally biased region" description="Polar residues" evidence="1">
    <location>
        <begin position="1"/>
        <end position="13"/>
    </location>
</feature>
<keyword evidence="3" id="KW-1185">Reference proteome</keyword>
<protein>
    <submittedName>
        <fullName evidence="2">Uncharacterized protein</fullName>
    </submittedName>
</protein>
<dbReference type="AlphaFoldDB" id="A0A5C3KVY7"/>
<feature type="region of interest" description="Disordered" evidence="1">
    <location>
        <begin position="1"/>
        <end position="22"/>
    </location>
</feature>
<sequence>MPAATVQSNGSDVSTDDTARDIDTPPALVEAVGIDNEPISSATMLTVRSDELTEVGVVLPPGEHRLSQFPVFNRDVLRRFTADFHDVSERIILIDKELASGGKETMDVELRMFCERETEARHYYEGGYTFFVDHTCSMSEAGASLVALEVSKWKKLKAESSIANDRPNILNYGTLAAVVNDGDLNPGNSHVSVLNAKAQLNESTTPVELNRYFAQITAACVGSQSLFGGKGIAWSISDGITWIFGVYLGNISSQMESTVIGVCTLDVTSEGDGGDGVSLADIFKLLTYWTLVEPEIILSTWKKKFLD</sequence>
<evidence type="ECO:0000256" key="1">
    <source>
        <dbReference type="SAM" id="MobiDB-lite"/>
    </source>
</evidence>
<organism evidence="2 3">
    <name type="scientific">Coprinopsis marcescibilis</name>
    <name type="common">Agaric fungus</name>
    <name type="synonym">Psathyrella marcescibilis</name>
    <dbReference type="NCBI Taxonomy" id="230819"/>
    <lineage>
        <taxon>Eukaryota</taxon>
        <taxon>Fungi</taxon>
        <taxon>Dikarya</taxon>
        <taxon>Basidiomycota</taxon>
        <taxon>Agaricomycotina</taxon>
        <taxon>Agaricomycetes</taxon>
        <taxon>Agaricomycetidae</taxon>
        <taxon>Agaricales</taxon>
        <taxon>Agaricineae</taxon>
        <taxon>Psathyrellaceae</taxon>
        <taxon>Coprinopsis</taxon>
    </lineage>
</organism>
<accession>A0A5C3KVY7</accession>
<gene>
    <name evidence="2" type="ORF">FA15DRAFT_704614</name>
</gene>
<name>A0A5C3KVY7_COPMA</name>
<proteinExistence type="predicted"/>
<evidence type="ECO:0000313" key="2">
    <source>
        <dbReference type="EMBL" id="TFK24395.1"/>
    </source>
</evidence>
<reference evidence="2 3" key="1">
    <citation type="journal article" date="2019" name="Nat. Ecol. Evol.">
        <title>Megaphylogeny resolves global patterns of mushroom evolution.</title>
        <authorList>
            <person name="Varga T."/>
            <person name="Krizsan K."/>
            <person name="Foldi C."/>
            <person name="Dima B."/>
            <person name="Sanchez-Garcia M."/>
            <person name="Sanchez-Ramirez S."/>
            <person name="Szollosi G.J."/>
            <person name="Szarkandi J.G."/>
            <person name="Papp V."/>
            <person name="Albert L."/>
            <person name="Andreopoulos W."/>
            <person name="Angelini C."/>
            <person name="Antonin V."/>
            <person name="Barry K.W."/>
            <person name="Bougher N.L."/>
            <person name="Buchanan P."/>
            <person name="Buyck B."/>
            <person name="Bense V."/>
            <person name="Catcheside P."/>
            <person name="Chovatia M."/>
            <person name="Cooper J."/>
            <person name="Damon W."/>
            <person name="Desjardin D."/>
            <person name="Finy P."/>
            <person name="Geml J."/>
            <person name="Haridas S."/>
            <person name="Hughes K."/>
            <person name="Justo A."/>
            <person name="Karasinski D."/>
            <person name="Kautmanova I."/>
            <person name="Kiss B."/>
            <person name="Kocsube S."/>
            <person name="Kotiranta H."/>
            <person name="LaButti K.M."/>
            <person name="Lechner B.E."/>
            <person name="Liimatainen K."/>
            <person name="Lipzen A."/>
            <person name="Lukacs Z."/>
            <person name="Mihaltcheva S."/>
            <person name="Morgado L.N."/>
            <person name="Niskanen T."/>
            <person name="Noordeloos M.E."/>
            <person name="Ohm R.A."/>
            <person name="Ortiz-Santana B."/>
            <person name="Ovrebo C."/>
            <person name="Racz N."/>
            <person name="Riley R."/>
            <person name="Savchenko A."/>
            <person name="Shiryaev A."/>
            <person name="Soop K."/>
            <person name="Spirin V."/>
            <person name="Szebenyi C."/>
            <person name="Tomsovsky M."/>
            <person name="Tulloss R.E."/>
            <person name="Uehling J."/>
            <person name="Grigoriev I.V."/>
            <person name="Vagvolgyi C."/>
            <person name="Papp T."/>
            <person name="Martin F.M."/>
            <person name="Miettinen O."/>
            <person name="Hibbett D.S."/>
            <person name="Nagy L.G."/>
        </authorList>
    </citation>
    <scope>NUCLEOTIDE SEQUENCE [LARGE SCALE GENOMIC DNA]</scope>
    <source>
        <strain evidence="2 3">CBS 121175</strain>
    </source>
</reference>
<dbReference type="EMBL" id="ML210201">
    <property type="protein sequence ID" value="TFK24395.1"/>
    <property type="molecule type" value="Genomic_DNA"/>
</dbReference>